<evidence type="ECO:0000313" key="5">
    <source>
        <dbReference type="Proteomes" id="UP000002051"/>
    </source>
</evidence>
<reference evidence="6" key="4">
    <citation type="journal article" date="2018" name="Nat. Plants">
        <title>Whole-genome landscape of Medicago truncatula symbiotic genes.</title>
        <authorList>
            <person name="Pecrix Y."/>
            <person name="Staton S.E."/>
            <person name="Sallet E."/>
            <person name="Lelandais-Briere C."/>
            <person name="Moreau S."/>
            <person name="Carrere S."/>
            <person name="Blein T."/>
            <person name="Jardinaud M.F."/>
            <person name="Latrasse D."/>
            <person name="Zouine M."/>
            <person name="Zahm M."/>
            <person name="Kreplak J."/>
            <person name="Mayjonade B."/>
            <person name="Satge C."/>
            <person name="Perez M."/>
            <person name="Cauet S."/>
            <person name="Marande W."/>
            <person name="Chantry-Darmon C."/>
            <person name="Lopez-Roques C."/>
            <person name="Bouchez O."/>
            <person name="Berard A."/>
            <person name="Debelle F."/>
            <person name="Munos S."/>
            <person name="Bendahmane A."/>
            <person name="Berges H."/>
            <person name="Niebel A."/>
            <person name="Buitink J."/>
            <person name="Frugier F."/>
            <person name="Benhamed M."/>
            <person name="Crespi M."/>
            <person name="Gouzy J."/>
            <person name="Gamas P."/>
        </authorList>
    </citation>
    <scope>NUCLEOTIDE SEQUENCE [LARGE SCALE GENOMIC DNA]</scope>
    <source>
        <strain evidence="6">cv. Jemalong A17</strain>
    </source>
</reference>
<dbReference type="InterPro" id="IPR053781">
    <property type="entry name" value="F-box_AtFBL13-like"/>
</dbReference>
<reference evidence="4" key="3">
    <citation type="submission" date="2015-04" db="UniProtKB">
        <authorList>
            <consortium name="EnsemblPlants"/>
        </authorList>
    </citation>
    <scope>IDENTIFICATION</scope>
    <source>
        <strain evidence="4">cv. Jemalong A17</strain>
    </source>
</reference>
<evidence type="ECO:0000313" key="4">
    <source>
        <dbReference type="EnsemblPlants" id="KEH41042"/>
    </source>
</evidence>
<dbReference type="InterPro" id="IPR055411">
    <property type="entry name" value="LRR_FXL15/At3g58940/PEG3-like"/>
</dbReference>
<reference evidence="2 5" key="2">
    <citation type="journal article" date="2014" name="BMC Genomics">
        <title>An improved genome release (version Mt4.0) for the model legume Medicago truncatula.</title>
        <authorList>
            <person name="Tang H."/>
            <person name="Krishnakumar V."/>
            <person name="Bidwell S."/>
            <person name="Rosen B."/>
            <person name="Chan A."/>
            <person name="Zhou S."/>
            <person name="Gentzbittel L."/>
            <person name="Childs K.L."/>
            <person name="Yandell M."/>
            <person name="Gundlach H."/>
            <person name="Mayer K.F."/>
            <person name="Schwartz D.C."/>
            <person name="Town C.D."/>
        </authorList>
    </citation>
    <scope>GENOME REANNOTATION</scope>
    <source>
        <strain evidence="2">A17</strain>
        <strain evidence="4 5">cv. Jemalong A17</strain>
    </source>
</reference>
<dbReference type="Proteomes" id="UP000265566">
    <property type="component" value="Chromosome 1"/>
</dbReference>
<dbReference type="EMBL" id="CM001217">
    <property type="protein sequence ID" value="KEH41042.1"/>
    <property type="molecule type" value="Genomic_DNA"/>
</dbReference>
<dbReference type="SUPFAM" id="SSF52047">
    <property type="entry name" value="RNI-like"/>
    <property type="match status" value="1"/>
</dbReference>
<gene>
    <name evidence="4" type="primary">25482939</name>
    <name evidence="2" type="ordered locus">MTR_1g041245</name>
    <name evidence="3" type="ORF">MtrunA17_Chr1g0166251</name>
</gene>
<dbReference type="Pfam" id="PF08387">
    <property type="entry name" value="FBD"/>
    <property type="match status" value="1"/>
</dbReference>
<evidence type="ECO:0000259" key="1">
    <source>
        <dbReference type="SMART" id="SM00579"/>
    </source>
</evidence>
<dbReference type="AlphaFoldDB" id="A0A072VGV2"/>
<dbReference type="HOGENOM" id="CLU_010721_1_0_1"/>
<organism evidence="2 5">
    <name type="scientific">Medicago truncatula</name>
    <name type="common">Barrel medic</name>
    <name type="synonym">Medicago tribuloides</name>
    <dbReference type="NCBI Taxonomy" id="3880"/>
    <lineage>
        <taxon>Eukaryota</taxon>
        <taxon>Viridiplantae</taxon>
        <taxon>Streptophyta</taxon>
        <taxon>Embryophyta</taxon>
        <taxon>Tracheophyta</taxon>
        <taxon>Spermatophyta</taxon>
        <taxon>Magnoliopsida</taxon>
        <taxon>eudicotyledons</taxon>
        <taxon>Gunneridae</taxon>
        <taxon>Pentapetalae</taxon>
        <taxon>rosids</taxon>
        <taxon>fabids</taxon>
        <taxon>Fabales</taxon>
        <taxon>Fabaceae</taxon>
        <taxon>Papilionoideae</taxon>
        <taxon>50 kb inversion clade</taxon>
        <taxon>NPAAA clade</taxon>
        <taxon>Hologalegina</taxon>
        <taxon>IRL clade</taxon>
        <taxon>Trifolieae</taxon>
        <taxon>Medicago</taxon>
    </lineage>
</organism>
<sequence length="386" mass="44364">MSSPRSIPTVDRISALPDNIICHTLSFLPTKQSAATSILSKRWYPLWHSVLTLDFDDQNFTDFATFSRFVYSVMLSRNITLPLQAFRLKCGSSSGFNPHDVNIFIEAAVQRGVENLDIDMFHRGYSFKLPLCVFSCSNLTVLKLKAMKMHELFHVNFPLLKTLHLEAIDIKDSNGRSLWILLYGCPILEELQTNGFLFRRKLKAGRDFNGLHKLVRANIMNLGCSVPFDLVRNAKFLRAKLNYPNYDYQVPTFPNLTHMEIAFDTYEWPGKWKLLTEVLQNCPKLQSLTIHEDYKYRQEIGIGDNNWVDLPIVSECLSSQLRTCSIIGYKGMKCELQFVEYILKNAKVLHTMKINASLVDINMKYQMLMKLSLCPRGSTTCVLSFD</sequence>
<dbReference type="InterPro" id="IPR001810">
    <property type="entry name" value="F-box_dom"/>
</dbReference>
<accession>A0A072VGV2</accession>
<feature type="domain" description="FBD" evidence="1">
    <location>
        <begin position="315"/>
        <end position="386"/>
    </location>
</feature>
<dbReference type="SMART" id="SM00579">
    <property type="entry name" value="FBD"/>
    <property type="match status" value="1"/>
</dbReference>
<evidence type="ECO:0000313" key="3">
    <source>
        <dbReference type="EMBL" id="RHN78497.1"/>
    </source>
</evidence>
<dbReference type="OrthoDB" id="1434964at2759"/>
<evidence type="ECO:0000313" key="2">
    <source>
        <dbReference type="EMBL" id="KEH41042.1"/>
    </source>
</evidence>
<dbReference type="InterPro" id="IPR036047">
    <property type="entry name" value="F-box-like_dom_sf"/>
</dbReference>
<dbReference type="EMBL" id="PSQE01000001">
    <property type="protein sequence ID" value="RHN78497.1"/>
    <property type="molecule type" value="Genomic_DNA"/>
</dbReference>
<keyword evidence="5" id="KW-1185">Reference proteome</keyword>
<dbReference type="PANTHER" id="PTHR31293:SF16">
    <property type="entry name" value="RNI-LIKE SUPERFAMILY PROTEIN"/>
    <property type="match status" value="1"/>
</dbReference>
<dbReference type="SUPFAM" id="SSF81383">
    <property type="entry name" value="F-box domain"/>
    <property type="match status" value="1"/>
</dbReference>
<dbReference type="InterPro" id="IPR006566">
    <property type="entry name" value="FBD"/>
</dbReference>
<reference evidence="3" key="5">
    <citation type="journal article" date="2018" name="Nat. Plants">
        <title>Whole-genome landscape of Medicago truncatula symbiotic genes.</title>
        <authorList>
            <person name="Pecrix Y."/>
            <person name="Gamas P."/>
            <person name="Carrere S."/>
        </authorList>
    </citation>
    <scope>NUCLEOTIDE SEQUENCE</scope>
    <source>
        <tissue evidence="3">Leaves</tissue>
    </source>
</reference>
<name>A0A072VGV2_MEDTR</name>
<dbReference type="KEGG" id="mtr:25482939"/>
<dbReference type="Gene3D" id="3.80.10.10">
    <property type="entry name" value="Ribonuclease Inhibitor"/>
    <property type="match status" value="1"/>
</dbReference>
<reference evidence="2 5" key="1">
    <citation type="journal article" date="2011" name="Nature">
        <title>The Medicago genome provides insight into the evolution of rhizobial symbioses.</title>
        <authorList>
            <person name="Young N.D."/>
            <person name="Debelle F."/>
            <person name="Oldroyd G.E."/>
            <person name="Geurts R."/>
            <person name="Cannon S.B."/>
            <person name="Udvardi M.K."/>
            <person name="Benedito V.A."/>
            <person name="Mayer K.F."/>
            <person name="Gouzy J."/>
            <person name="Schoof H."/>
            <person name="Van de Peer Y."/>
            <person name="Proost S."/>
            <person name="Cook D.R."/>
            <person name="Meyers B.C."/>
            <person name="Spannagl M."/>
            <person name="Cheung F."/>
            <person name="De Mita S."/>
            <person name="Krishnakumar V."/>
            <person name="Gundlach H."/>
            <person name="Zhou S."/>
            <person name="Mudge J."/>
            <person name="Bharti A.K."/>
            <person name="Murray J.D."/>
            <person name="Naoumkina M.A."/>
            <person name="Rosen B."/>
            <person name="Silverstein K.A."/>
            <person name="Tang H."/>
            <person name="Rombauts S."/>
            <person name="Zhao P.X."/>
            <person name="Zhou P."/>
            <person name="Barbe V."/>
            <person name="Bardou P."/>
            <person name="Bechner M."/>
            <person name="Bellec A."/>
            <person name="Berger A."/>
            <person name="Berges H."/>
            <person name="Bidwell S."/>
            <person name="Bisseling T."/>
            <person name="Choisne N."/>
            <person name="Couloux A."/>
            <person name="Denny R."/>
            <person name="Deshpande S."/>
            <person name="Dai X."/>
            <person name="Doyle J.J."/>
            <person name="Dudez A.M."/>
            <person name="Farmer A.D."/>
            <person name="Fouteau S."/>
            <person name="Franken C."/>
            <person name="Gibelin C."/>
            <person name="Gish J."/>
            <person name="Goldstein S."/>
            <person name="Gonzalez A.J."/>
            <person name="Green P.J."/>
            <person name="Hallab A."/>
            <person name="Hartog M."/>
            <person name="Hua A."/>
            <person name="Humphray S.J."/>
            <person name="Jeong D.H."/>
            <person name="Jing Y."/>
            <person name="Jocker A."/>
            <person name="Kenton S.M."/>
            <person name="Kim D.J."/>
            <person name="Klee K."/>
            <person name="Lai H."/>
            <person name="Lang C."/>
            <person name="Lin S."/>
            <person name="Macmil S.L."/>
            <person name="Magdelenat G."/>
            <person name="Matthews L."/>
            <person name="McCorrison J."/>
            <person name="Monaghan E.L."/>
            <person name="Mun J.H."/>
            <person name="Najar F.Z."/>
            <person name="Nicholson C."/>
            <person name="Noirot C."/>
            <person name="O'Bleness M."/>
            <person name="Paule C.R."/>
            <person name="Poulain J."/>
            <person name="Prion F."/>
            <person name="Qin B."/>
            <person name="Qu C."/>
            <person name="Retzel E.F."/>
            <person name="Riddle C."/>
            <person name="Sallet E."/>
            <person name="Samain S."/>
            <person name="Samson N."/>
            <person name="Sanders I."/>
            <person name="Saurat O."/>
            <person name="Scarpelli C."/>
            <person name="Schiex T."/>
            <person name="Segurens B."/>
            <person name="Severin A.J."/>
            <person name="Sherrier D.J."/>
            <person name="Shi R."/>
            <person name="Sims S."/>
            <person name="Singer S.R."/>
            <person name="Sinharoy S."/>
            <person name="Sterck L."/>
            <person name="Viollet A."/>
            <person name="Wang B.B."/>
            <person name="Wang K."/>
            <person name="Wang M."/>
            <person name="Wang X."/>
            <person name="Warfsmann J."/>
            <person name="Weissenbach J."/>
            <person name="White D.D."/>
            <person name="White J.D."/>
            <person name="Wiley G.B."/>
            <person name="Wincker P."/>
            <person name="Xing Y."/>
            <person name="Yang L."/>
            <person name="Yao Z."/>
            <person name="Ying F."/>
            <person name="Zhai J."/>
            <person name="Zhou L."/>
            <person name="Zuber A."/>
            <person name="Denarie J."/>
            <person name="Dixon R.A."/>
            <person name="May G.D."/>
            <person name="Schwartz D.C."/>
            <person name="Rogers J."/>
            <person name="Quetier F."/>
            <person name="Town C.D."/>
            <person name="Roe B.A."/>
        </authorList>
    </citation>
    <scope>NUCLEOTIDE SEQUENCE [LARGE SCALE GENOMIC DNA]</scope>
    <source>
        <strain evidence="2">A17</strain>
        <strain evidence="4 5">cv. Jemalong A17</strain>
    </source>
</reference>
<dbReference type="Proteomes" id="UP000002051">
    <property type="component" value="Unassembled WGS sequence"/>
</dbReference>
<dbReference type="CDD" id="cd22160">
    <property type="entry name" value="F-box_AtFBL13-like"/>
    <property type="match status" value="1"/>
</dbReference>
<protein>
    <submittedName>
        <fullName evidence="2">Cyclin-like F-box protein</fullName>
    </submittedName>
    <submittedName>
        <fullName evidence="3">Putative F-box domain, FBD domain, leucine-rich repeat domain, L domain-containing protein</fullName>
    </submittedName>
</protein>
<dbReference type="Gramene" id="rna2071">
    <property type="protein sequence ID" value="RHN78497.1"/>
    <property type="gene ID" value="gene2071"/>
</dbReference>
<dbReference type="PANTHER" id="PTHR31293">
    <property type="entry name" value="RNI-LIKE SUPERFAMILY PROTEIN"/>
    <property type="match status" value="1"/>
</dbReference>
<proteinExistence type="predicted"/>
<dbReference type="Pfam" id="PF00646">
    <property type="entry name" value="F-box"/>
    <property type="match status" value="1"/>
</dbReference>
<dbReference type="Pfam" id="PF24758">
    <property type="entry name" value="LRR_At5g56370"/>
    <property type="match status" value="1"/>
</dbReference>
<dbReference type="STRING" id="3880.A0A072VGV2"/>
<dbReference type="EnsemblPlants" id="KEH41042">
    <property type="protein sequence ID" value="KEH41042"/>
    <property type="gene ID" value="MTR_1g041245"/>
</dbReference>
<dbReference type="InterPro" id="IPR055294">
    <property type="entry name" value="FBL60-like"/>
</dbReference>
<dbReference type="InterPro" id="IPR032675">
    <property type="entry name" value="LRR_dom_sf"/>
</dbReference>
<evidence type="ECO:0000313" key="6">
    <source>
        <dbReference type="Proteomes" id="UP000265566"/>
    </source>
</evidence>